<dbReference type="PROSITE" id="PS50043">
    <property type="entry name" value="HTH_LUXR_2"/>
    <property type="match status" value="1"/>
</dbReference>
<proteinExistence type="predicted"/>
<accession>A0A368V8X5</accession>
<organism evidence="3 4">
    <name type="scientific">Marinobacter nauticus</name>
    <name type="common">Marinobacter hydrocarbonoclasticus</name>
    <name type="synonym">Marinobacter aquaeolei</name>
    <dbReference type="NCBI Taxonomy" id="2743"/>
    <lineage>
        <taxon>Bacteria</taxon>
        <taxon>Pseudomonadati</taxon>
        <taxon>Pseudomonadota</taxon>
        <taxon>Gammaproteobacteria</taxon>
        <taxon>Pseudomonadales</taxon>
        <taxon>Marinobacteraceae</taxon>
        <taxon>Marinobacter</taxon>
    </lineage>
</organism>
<dbReference type="InterPro" id="IPR000792">
    <property type="entry name" value="Tscrpt_reg_LuxR_C"/>
</dbReference>
<evidence type="ECO:0000313" key="4">
    <source>
        <dbReference type="Proteomes" id="UP000252795"/>
    </source>
</evidence>
<feature type="domain" description="HTH luxR-type" evidence="1">
    <location>
        <begin position="333"/>
        <end position="398"/>
    </location>
</feature>
<keyword evidence="5" id="KW-1185">Reference proteome</keyword>
<evidence type="ECO:0000259" key="1">
    <source>
        <dbReference type="PROSITE" id="PS50043"/>
    </source>
</evidence>
<evidence type="ECO:0000313" key="3">
    <source>
        <dbReference type="EMBL" id="RCW35431.1"/>
    </source>
</evidence>
<gene>
    <name evidence="3" type="ORF">DET51_10448</name>
    <name evidence="2" type="ORF">DET64_10448</name>
</gene>
<dbReference type="Proteomes" id="UP000252795">
    <property type="component" value="Unassembled WGS sequence"/>
</dbReference>
<dbReference type="AlphaFoldDB" id="A0A368V8X5"/>
<dbReference type="SMART" id="SM00421">
    <property type="entry name" value="HTH_LUXR"/>
    <property type="match status" value="1"/>
</dbReference>
<dbReference type="GO" id="GO:0003677">
    <property type="term" value="F:DNA binding"/>
    <property type="evidence" value="ECO:0007669"/>
    <property type="project" value="UniProtKB-KW"/>
</dbReference>
<dbReference type="EMBL" id="QPJB01000004">
    <property type="protein sequence ID" value="RCW35431.1"/>
    <property type="molecule type" value="Genomic_DNA"/>
</dbReference>
<protein>
    <submittedName>
        <fullName evidence="3">DNA-binding CsgD family transcriptional regulator</fullName>
    </submittedName>
</protein>
<dbReference type="RefSeq" id="WP_113879494.1">
    <property type="nucleotide sequence ID" value="NZ_QNSA01000004.1"/>
</dbReference>
<comment type="caution">
    <text evidence="3">The sequence shown here is derived from an EMBL/GenBank/DDBJ whole genome shotgun (WGS) entry which is preliminary data.</text>
</comment>
<dbReference type="EMBL" id="QNSA01000004">
    <property type="protein sequence ID" value="RBP74900.1"/>
    <property type="molecule type" value="Genomic_DNA"/>
</dbReference>
<dbReference type="InterPro" id="IPR036388">
    <property type="entry name" value="WH-like_DNA-bd_sf"/>
</dbReference>
<sequence>MYTNLRSKQRYKGLPAVHFPESEDFFSHDYHELIGLIYDAVTSAHGFFPFLNRFIQIFHGHSASFAIYDTAENSLVGAWTVNIPDEALRFYSEHVSHQDVLVERAMSVYHQGECRFVASNLDLGPDVKRLRRDTRAEEWLESYGASEAAGAVAYMEGHYLNFFGVQRSPEQPAFSYEELTVFDGFLPHLHRAVGLYTRLMQKRCGDAVERLVLERFNRGIIICDASFRVAFSNAKAEEILAGNGGLRINDEGTLTAQGNESARQFAILLSSAVEASIARRELEDQVFNLEQGEQRITLVVTPLLGRTNADSTARGALITLHDWSWNPEVNEELLRSLFDLTDAEAAVASELLNGQSLADIAHSSGRSRETVKYHLNSIFRKTRTRRQGELVSLLSRAGVSV</sequence>
<evidence type="ECO:0000313" key="2">
    <source>
        <dbReference type="EMBL" id="RBP74900.1"/>
    </source>
</evidence>
<name>A0A368V8X5_MARNT</name>
<dbReference type="Proteomes" id="UP000253065">
    <property type="component" value="Unassembled WGS sequence"/>
</dbReference>
<dbReference type="InterPro" id="IPR016032">
    <property type="entry name" value="Sig_transdc_resp-reg_C-effctor"/>
</dbReference>
<dbReference type="Pfam" id="PF00196">
    <property type="entry name" value="GerE"/>
    <property type="match status" value="1"/>
</dbReference>
<dbReference type="Gene3D" id="1.10.10.10">
    <property type="entry name" value="Winged helix-like DNA-binding domain superfamily/Winged helix DNA-binding domain"/>
    <property type="match status" value="1"/>
</dbReference>
<dbReference type="GO" id="GO:0006355">
    <property type="term" value="P:regulation of DNA-templated transcription"/>
    <property type="evidence" value="ECO:0007669"/>
    <property type="project" value="InterPro"/>
</dbReference>
<reference evidence="3 4" key="1">
    <citation type="submission" date="2018-07" db="EMBL/GenBank/DDBJ databases">
        <title>Freshwater and sediment microbial communities from various areas in North America, analyzing microbe dynamics in response to fracking.</title>
        <authorList>
            <person name="Lamendella R."/>
        </authorList>
    </citation>
    <scope>NUCLEOTIDE SEQUENCE [LARGE SCALE GENOMIC DNA]</scope>
    <source>
        <strain evidence="3 4">114E</strain>
        <strain evidence="2 5">114E_o</strain>
    </source>
</reference>
<evidence type="ECO:0000313" key="5">
    <source>
        <dbReference type="Proteomes" id="UP000253065"/>
    </source>
</evidence>
<keyword evidence="3" id="KW-0238">DNA-binding</keyword>
<dbReference type="SUPFAM" id="SSF46894">
    <property type="entry name" value="C-terminal effector domain of the bipartite response regulators"/>
    <property type="match status" value="1"/>
</dbReference>